<dbReference type="Proteomes" id="UP000823604">
    <property type="component" value="Unassembled WGS sequence"/>
</dbReference>
<dbReference type="AlphaFoldDB" id="A0A9D9IKI3"/>
<proteinExistence type="predicted"/>
<dbReference type="Pfam" id="PF14900">
    <property type="entry name" value="DUF4493"/>
    <property type="match status" value="1"/>
</dbReference>
<reference evidence="1" key="2">
    <citation type="journal article" date="2021" name="PeerJ">
        <title>Extensive microbial diversity within the chicken gut microbiome revealed by metagenomics and culture.</title>
        <authorList>
            <person name="Gilroy R."/>
            <person name="Ravi A."/>
            <person name="Getino M."/>
            <person name="Pursley I."/>
            <person name="Horton D.L."/>
            <person name="Alikhan N.F."/>
            <person name="Baker D."/>
            <person name="Gharbi K."/>
            <person name="Hall N."/>
            <person name="Watson M."/>
            <person name="Adriaenssens E.M."/>
            <person name="Foster-Nyarko E."/>
            <person name="Jarju S."/>
            <person name="Secka A."/>
            <person name="Antonio M."/>
            <person name="Oren A."/>
            <person name="Chaudhuri R.R."/>
            <person name="La Ragione R."/>
            <person name="Hildebrand F."/>
            <person name="Pallen M.J."/>
        </authorList>
    </citation>
    <scope>NUCLEOTIDE SEQUENCE</scope>
    <source>
        <strain evidence="1">B1-8020</strain>
    </source>
</reference>
<evidence type="ECO:0000313" key="1">
    <source>
        <dbReference type="EMBL" id="MBO8473503.1"/>
    </source>
</evidence>
<dbReference type="EMBL" id="JADIMA010000077">
    <property type="protein sequence ID" value="MBO8473503.1"/>
    <property type="molecule type" value="Genomic_DNA"/>
</dbReference>
<reference evidence="1" key="1">
    <citation type="submission" date="2020-10" db="EMBL/GenBank/DDBJ databases">
        <authorList>
            <person name="Gilroy R."/>
        </authorList>
    </citation>
    <scope>NUCLEOTIDE SEQUENCE</scope>
    <source>
        <strain evidence="1">B1-8020</strain>
    </source>
</reference>
<gene>
    <name evidence="1" type="ORF">IAB81_07765</name>
</gene>
<comment type="caution">
    <text evidence="1">The sequence shown here is derived from an EMBL/GenBank/DDBJ whole genome shotgun (WGS) entry which is preliminary data.</text>
</comment>
<organism evidence="1 2">
    <name type="scientific">Candidatus Merdivivens pullicola</name>
    <dbReference type="NCBI Taxonomy" id="2840872"/>
    <lineage>
        <taxon>Bacteria</taxon>
        <taxon>Pseudomonadati</taxon>
        <taxon>Bacteroidota</taxon>
        <taxon>Bacteroidia</taxon>
        <taxon>Bacteroidales</taxon>
        <taxon>Muribaculaceae</taxon>
        <taxon>Muribaculaceae incertae sedis</taxon>
        <taxon>Candidatus Merdivivens</taxon>
    </lineage>
</organism>
<protein>
    <submittedName>
        <fullName evidence="1">DUF4493 domain-containing protein</fullName>
    </submittedName>
</protein>
<name>A0A9D9IKI3_9BACT</name>
<accession>A0A9D9IKI3</accession>
<sequence length="395" mass="42471">MKKLFCLMAMAAFAAVSCQEKITDGAGGVLSCTLGYDGNDYIEISTKAVDFDLSEMSITIQNAEGEEVYRCEDASTLPAEIELAPGQYTARAYTAGASEAAFDEPSFSGEKQFSILDGEVTEAEIVCSLDNVKVSVLLDESFTSNIKDYSVTVTAVDYEKSLVFTSEYIEQGRAGYFAVSPLQVNVIGKHIENDEPVNLVSDIEDVEARDHFILNISVGEVPSTSGSGSLKVTIDESTNDHDVDITVPGLPDIQEGPAPEIAFSCSEDVTFTTAEAASAVVDITVKAENKVENLFVKIESQELLALLSMLPIGDVVKSGNWDIANISDPSLAEFLSGLGLYNEDDPVKGKTEHTFSIGAFMPLMPASENPYPFVITVTDALGKETTRTLTVHRVD</sequence>
<dbReference type="InterPro" id="IPR027840">
    <property type="entry name" value="DUF4493"/>
</dbReference>
<dbReference type="PROSITE" id="PS51257">
    <property type="entry name" value="PROKAR_LIPOPROTEIN"/>
    <property type="match status" value="1"/>
</dbReference>
<evidence type="ECO:0000313" key="2">
    <source>
        <dbReference type="Proteomes" id="UP000823604"/>
    </source>
</evidence>